<keyword evidence="1" id="KW-0812">Transmembrane</keyword>
<name>A0A7K0EHD6_9BACT</name>
<keyword evidence="1" id="KW-1133">Transmembrane helix</keyword>
<dbReference type="InterPro" id="IPR011871">
    <property type="entry name" value="Fib_succ_major"/>
</dbReference>
<feature type="domain" description="Fibrobacter succinogenes major paralogous" evidence="2">
    <location>
        <begin position="81"/>
        <end position="240"/>
    </location>
</feature>
<feature type="transmembrane region" description="Helical" evidence="1">
    <location>
        <begin position="27"/>
        <end position="46"/>
    </location>
</feature>
<dbReference type="OrthoDB" id="9805760at2"/>
<evidence type="ECO:0000313" key="3">
    <source>
        <dbReference type="EMBL" id="MRS61269.1"/>
    </source>
</evidence>
<evidence type="ECO:0000259" key="2">
    <source>
        <dbReference type="Pfam" id="PF09603"/>
    </source>
</evidence>
<protein>
    <recommendedName>
        <fullName evidence="2">Fibrobacter succinogenes major paralogous domain-containing protein</fullName>
    </recommendedName>
</protein>
<dbReference type="Pfam" id="PF09603">
    <property type="entry name" value="Fib_succ_major"/>
    <property type="match status" value="1"/>
</dbReference>
<accession>A0A7K0EHD6</accession>
<reference evidence="3 4" key="1">
    <citation type="journal article" date="2018" name="Antonie Van Leeuwenhoek">
        <title>Larkinella terrae sp. nov., isolated from soil on Jeju Island, South Korea.</title>
        <authorList>
            <person name="Ten L.N."/>
            <person name="Jeon J."/>
            <person name="Park S.J."/>
            <person name="Park S."/>
            <person name="Lee S.Y."/>
            <person name="Kim M.K."/>
            <person name="Jung H.Y."/>
        </authorList>
    </citation>
    <scope>NUCLEOTIDE SEQUENCE [LARGE SCALE GENOMIC DNA]</scope>
    <source>
        <strain evidence="3 4">KCTC 52001</strain>
    </source>
</reference>
<evidence type="ECO:0000313" key="4">
    <source>
        <dbReference type="Proteomes" id="UP000441754"/>
    </source>
</evidence>
<dbReference type="AlphaFoldDB" id="A0A7K0EHD6"/>
<organism evidence="3 4">
    <name type="scientific">Larkinella terrae</name>
    <dbReference type="NCBI Taxonomy" id="2025311"/>
    <lineage>
        <taxon>Bacteria</taxon>
        <taxon>Pseudomonadati</taxon>
        <taxon>Bacteroidota</taxon>
        <taxon>Cytophagia</taxon>
        <taxon>Cytophagales</taxon>
        <taxon>Spirosomataceae</taxon>
        <taxon>Larkinella</taxon>
    </lineage>
</organism>
<dbReference type="NCBIfam" id="TIGR02145">
    <property type="entry name" value="Fib_succ_major"/>
    <property type="match status" value="1"/>
</dbReference>
<gene>
    <name evidence="3" type="ORF">GJJ30_08200</name>
</gene>
<dbReference type="EMBL" id="WJXZ01000004">
    <property type="protein sequence ID" value="MRS61269.1"/>
    <property type="molecule type" value="Genomic_DNA"/>
</dbReference>
<proteinExistence type="predicted"/>
<keyword evidence="1" id="KW-0472">Membrane</keyword>
<dbReference type="Proteomes" id="UP000441754">
    <property type="component" value="Unassembled WGS sequence"/>
</dbReference>
<keyword evidence="4" id="KW-1185">Reference proteome</keyword>
<comment type="caution">
    <text evidence="3">The sequence shown here is derived from an EMBL/GenBank/DDBJ whole genome shotgun (WGS) entry which is preliminary data.</text>
</comment>
<sequence>MCFSDGFVSHFLWRVLTTLLYKPNQPLRWVAMINQLIFTLFVTLFFTQASIAQSTGAFTDSRDGQTYKTISFKNALTGTTAIWMAQNLNYKVEGSYAYDDNENNRKELGLLYTWEAAKKACPSGWHLSTDSEWSRLVSEFGGTDKAGEALKSIKGWNEDGNGTNSSGFNALPAGIRRKGSYEVLGTLGFFWTSSPANSIDRAWEWNFHYGGPPSGNRQNLKKAFRFDGDVAGGLSVRCVRD</sequence>
<evidence type="ECO:0000256" key="1">
    <source>
        <dbReference type="SAM" id="Phobius"/>
    </source>
</evidence>